<dbReference type="InterPro" id="IPR050993">
    <property type="entry name" value="Isochorismatase_domain"/>
</dbReference>
<dbReference type="EC" id="3.3.2.1" evidence="2"/>
<gene>
    <name evidence="2" type="ORF">ASZ90_018795</name>
</gene>
<reference evidence="2" key="1">
    <citation type="journal article" date="2015" name="Proc. Natl. Acad. Sci. U.S.A.">
        <title>Networks of energetic and metabolic interactions define dynamics in microbial communities.</title>
        <authorList>
            <person name="Embree M."/>
            <person name="Liu J.K."/>
            <person name="Al-Bassam M.M."/>
            <person name="Zengler K."/>
        </authorList>
    </citation>
    <scope>NUCLEOTIDE SEQUENCE</scope>
</reference>
<feature type="domain" description="Isochorismatase-like" evidence="1">
    <location>
        <begin position="12"/>
        <end position="161"/>
    </location>
</feature>
<dbReference type="Gene3D" id="3.40.50.850">
    <property type="entry name" value="Isochorismatase-like"/>
    <property type="match status" value="1"/>
</dbReference>
<protein>
    <submittedName>
        <fullName evidence="2">Isochorismatase</fullName>
        <ecNumber evidence="2">3.3.2.1</ecNumber>
    </submittedName>
</protein>
<dbReference type="InterPro" id="IPR036380">
    <property type="entry name" value="Isochorismatase-like_sf"/>
</dbReference>
<dbReference type="AlphaFoldDB" id="A0A0W8E520"/>
<organism evidence="2">
    <name type="scientific">hydrocarbon metagenome</name>
    <dbReference type="NCBI Taxonomy" id="938273"/>
    <lineage>
        <taxon>unclassified sequences</taxon>
        <taxon>metagenomes</taxon>
        <taxon>ecological metagenomes</taxon>
    </lineage>
</organism>
<comment type="caution">
    <text evidence="2">The sequence shown here is derived from an EMBL/GenBank/DDBJ whole genome shotgun (WGS) entry which is preliminary data.</text>
</comment>
<dbReference type="PANTHER" id="PTHR14119:SF3">
    <property type="entry name" value="ISOCHORISMATASE DOMAIN-CONTAINING PROTEIN 2"/>
    <property type="match status" value="1"/>
</dbReference>
<dbReference type="Pfam" id="PF00857">
    <property type="entry name" value="Isochorismatase"/>
    <property type="match status" value="1"/>
</dbReference>
<proteinExistence type="predicted"/>
<dbReference type="InterPro" id="IPR000868">
    <property type="entry name" value="Isochorismatase-like_dom"/>
</dbReference>
<sequence length="184" mass="20916">MASKFRLHPVNTAFIVVDIQEKLMVTMDYREKIYKSHRILMALARQLNIPVIKCEQYPKGLGSTVPEVADLLPEEHFKLEKVSFSAFGQDLQNILQQINPQNIVITGTETHVCVFQTTRDLLEAGYNVHVARDGVCSRFKENYLSGLQLMENMGAVINNTETIAFDLLQRSDTPDFKVVSPIFK</sequence>
<dbReference type="PANTHER" id="PTHR14119">
    <property type="entry name" value="HYDROLASE"/>
    <property type="match status" value="1"/>
</dbReference>
<dbReference type="SUPFAM" id="SSF52499">
    <property type="entry name" value="Isochorismatase-like hydrolases"/>
    <property type="match status" value="1"/>
</dbReference>
<dbReference type="EMBL" id="LNQE01001868">
    <property type="protein sequence ID" value="KUG03760.1"/>
    <property type="molecule type" value="Genomic_DNA"/>
</dbReference>
<evidence type="ECO:0000313" key="2">
    <source>
        <dbReference type="EMBL" id="KUG03760.1"/>
    </source>
</evidence>
<dbReference type="GO" id="GO:0008908">
    <property type="term" value="F:isochorismatase activity"/>
    <property type="evidence" value="ECO:0007669"/>
    <property type="project" value="UniProtKB-EC"/>
</dbReference>
<name>A0A0W8E520_9ZZZZ</name>
<accession>A0A0W8E520</accession>
<evidence type="ECO:0000259" key="1">
    <source>
        <dbReference type="Pfam" id="PF00857"/>
    </source>
</evidence>
<keyword evidence="2" id="KW-0378">Hydrolase</keyword>